<dbReference type="GO" id="GO:0005886">
    <property type="term" value="C:plasma membrane"/>
    <property type="evidence" value="ECO:0007669"/>
    <property type="project" value="TreeGrafter"/>
</dbReference>
<evidence type="ECO:0000256" key="1">
    <source>
        <dbReference type="ARBA" id="ARBA00008335"/>
    </source>
</evidence>
<sequence length="254" mass="27414">MGTGTVAVILFHLIVHEKPYRRNEQLVESTSNRTHCGFLRQPLMYQVAGVYMTTRLVVNVSQVLIPLYLHRTLGLAARALAVVPLAMYLGSLAAAGVQRLTPRSITRKLSYLTGSACALTGFMWVYFGSDHVYKHDLIYVVAVLIGFGGAVMLVTSLALTADLVGARTEASAFVYGLMSFTDKLACGVAIALIQLYADGADATYYRDALSWVCGGACTLGLVLTLLLPKFNQENLINDNSSVNSTEDVAAPLDI</sequence>
<protein>
    <recommendedName>
        <fullName evidence="4">Major facilitator superfamily (MFS) profile domain-containing protein</fullName>
    </recommendedName>
</protein>
<feature type="transmembrane region" description="Helical" evidence="2">
    <location>
        <begin position="139"/>
        <end position="160"/>
    </location>
</feature>
<evidence type="ECO:0000256" key="2">
    <source>
        <dbReference type="SAM" id="Phobius"/>
    </source>
</evidence>
<proteinExistence type="inferred from homology"/>
<feature type="transmembrane region" description="Helical" evidence="2">
    <location>
        <begin position="48"/>
        <end position="69"/>
    </location>
</feature>
<keyword evidence="2" id="KW-1133">Transmembrane helix</keyword>
<dbReference type="Gene3D" id="1.20.1250.20">
    <property type="entry name" value="MFS general substrate transporter like domains"/>
    <property type="match status" value="1"/>
</dbReference>
<dbReference type="InterPro" id="IPR036259">
    <property type="entry name" value="MFS_trans_sf"/>
</dbReference>
<name>A0A1E1WKA0_PECGO</name>
<dbReference type="GO" id="GO:0015293">
    <property type="term" value="F:symporter activity"/>
    <property type="evidence" value="ECO:0007669"/>
    <property type="project" value="InterPro"/>
</dbReference>
<dbReference type="GO" id="GO:0008643">
    <property type="term" value="P:carbohydrate transport"/>
    <property type="evidence" value="ECO:0007669"/>
    <property type="project" value="InterPro"/>
</dbReference>
<feature type="transmembrane region" description="Helical" evidence="2">
    <location>
        <begin position="172"/>
        <end position="196"/>
    </location>
</feature>
<evidence type="ECO:0008006" key="4">
    <source>
        <dbReference type="Google" id="ProtNLM"/>
    </source>
</evidence>
<feature type="transmembrane region" description="Helical" evidence="2">
    <location>
        <begin position="75"/>
        <end position="97"/>
    </location>
</feature>
<dbReference type="EMBL" id="GDQN01003642">
    <property type="protein sequence ID" value="JAT87412.1"/>
    <property type="molecule type" value="Transcribed_RNA"/>
</dbReference>
<organism evidence="3">
    <name type="scientific">Pectinophora gossypiella</name>
    <name type="common">Cotton pink bollworm</name>
    <name type="synonym">Depressaria gossypiella</name>
    <dbReference type="NCBI Taxonomy" id="13191"/>
    <lineage>
        <taxon>Eukaryota</taxon>
        <taxon>Metazoa</taxon>
        <taxon>Ecdysozoa</taxon>
        <taxon>Arthropoda</taxon>
        <taxon>Hexapoda</taxon>
        <taxon>Insecta</taxon>
        <taxon>Pterygota</taxon>
        <taxon>Neoptera</taxon>
        <taxon>Endopterygota</taxon>
        <taxon>Lepidoptera</taxon>
        <taxon>Glossata</taxon>
        <taxon>Ditrysia</taxon>
        <taxon>Gelechioidea</taxon>
        <taxon>Gelechiidae</taxon>
        <taxon>Apatetrinae</taxon>
        <taxon>Pectinophora</taxon>
    </lineage>
</organism>
<dbReference type="PANTHER" id="PTHR11328">
    <property type="entry name" value="MAJOR FACILITATOR SUPERFAMILY DOMAIN-CONTAINING PROTEIN"/>
    <property type="match status" value="1"/>
</dbReference>
<feature type="transmembrane region" description="Helical" evidence="2">
    <location>
        <begin position="109"/>
        <end position="127"/>
    </location>
</feature>
<dbReference type="Pfam" id="PF07690">
    <property type="entry name" value="MFS_1"/>
    <property type="match status" value="1"/>
</dbReference>
<dbReference type="AlphaFoldDB" id="A0A1E1WKA0"/>
<reference evidence="3" key="1">
    <citation type="submission" date="2015-09" db="EMBL/GenBank/DDBJ databases">
        <title>De novo assembly of Pectinophora gossypiella (Pink Bollworm) gut transcriptome.</title>
        <authorList>
            <person name="Tassone E.E."/>
        </authorList>
    </citation>
    <scope>NUCLEOTIDE SEQUENCE</scope>
</reference>
<gene>
    <name evidence="3" type="ORF">g.6833</name>
</gene>
<keyword evidence="2" id="KW-0472">Membrane</keyword>
<accession>A0A1E1WKA0</accession>
<dbReference type="InterPro" id="IPR011701">
    <property type="entry name" value="MFS"/>
</dbReference>
<dbReference type="SUPFAM" id="SSF103473">
    <property type="entry name" value="MFS general substrate transporter"/>
    <property type="match status" value="1"/>
</dbReference>
<evidence type="ECO:0000313" key="3">
    <source>
        <dbReference type="EMBL" id="JAT87412.1"/>
    </source>
</evidence>
<dbReference type="OrthoDB" id="1730117at2759"/>
<feature type="transmembrane region" description="Helical" evidence="2">
    <location>
        <begin position="208"/>
        <end position="227"/>
    </location>
</feature>
<dbReference type="InterPro" id="IPR039672">
    <property type="entry name" value="MFS_2"/>
</dbReference>
<keyword evidence="2" id="KW-0812">Transmembrane</keyword>
<comment type="similarity">
    <text evidence="1">Belongs to the major facilitator superfamily.</text>
</comment>
<dbReference type="PANTHER" id="PTHR11328:SF28">
    <property type="entry name" value="MAJOR FACILITATOR SUPERFAMILY DOMAIN-CONTAINING PROTEIN 12"/>
    <property type="match status" value="1"/>
</dbReference>